<dbReference type="PhylomeDB" id="R7Q0S0"/>
<proteinExistence type="inferred from homology"/>
<keyword evidence="3" id="KW-0012">Acyltransferase</keyword>
<dbReference type="RefSeq" id="XP_005711912.1">
    <property type="nucleotide sequence ID" value="XM_005711855.1"/>
</dbReference>
<dbReference type="PANTHER" id="PTHR13256:SF16">
    <property type="entry name" value="ALPHA_BETA-TUBULIN-N-ACETYLTRANSFERASE 9"/>
    <property type="match status" value="1"/>
</dbReference>
<keyword evidence="6" id="KW-1185">Reference proteome</keyword>
<sequence>MRLNSDTVLSSPPHPVVLVPYTKAHVPTYHAWMQSPTLLHLTASTRLTLAEEHANMHSWRADERKLTFIILDLVQGSNHMVGDVNLHLLNAESEELGDADTVAGELEVMVAEEGSRNRGTATVALRLMMAYAREHVKVDVFVAKVMEENEASLRLFRDKLGFVPYRTVKAFGEIHLKKEVRKSFDEQLKVVMAHVSEQSFAESVYSSMPVGNVKNDGAAEKGTDVGSTES</sequence>
<dbReference type="Proteomes" id="UP000012073">
    <property type="component" value="Unassembled WGS sequence"/>
</dbReference>
<dbReference type="GeneID" id="17319629"/>
<comment type="similarity">
    <text evidence="1">Belongs to the acetyltransferase family. GNAT subfamily.</text>
</comment>
<dbReference type="PROSITE" id="PS51186">
    <property type="entry name" value="GNAT"/>
    <property type="match status" value="1"/>
</dbReference>
<dbReference type="GO" id="GO:0008080">
    <property type="term" value="F:N-acetyltransferase activity"/>
    <property type="evidence" value="ECO:0007669"/>
    <property type="project" value="InterPro"/>
</dbReference>
<dbReference type="InterPro" id="IPR016181">
    <property type="entry name" value="Acyl_CoA_acyltransferase"/>
</dbReference>
<dbReference type="InterPro" id="IPR039135">
    <property type="entry name" value="NAT9-like"/>
</dbReference>
<organism evidence="5 6">
    <name type="scientific">Chondrus crispus</name>
    <name type="common">Carrageen Irish moss</name>
    <name type="synonym">Polymorpha crispa</name>
    <dbReference type="NCBI Taxonomy" id="2769"/>
    <lineage>
        <taxon>Eukaryota</taxon>
        <taxon>Rhodophyta</taxon>
        <taxon>Florideophyceae</taxon>
        <taxon>Rhodymeniophycidae</taxon>
        <taxon>Gigartinales</taxon>
        <taxon>Gigartinaceae</taxon>
        <taxon>Chondrus</taxon>
    </lineage>
</organism>
<evidence type="ECO:0000313" key="5">
    <source>
        <dbReference type="EMBL" id="CDF32247.1"/>
    </source>
</evidence>
<dbReference type="EMBL" id="HG001461">
    <property type="protein sequence ID" value="CDF32247.1"/>
    <property type="molecule type" value="Genomic_DNA"/>
</dbReference>
<dbReference type="STRING" id="2769.R7Q0S0"/>
<evidence type="ECO:0000313" key="6">
    <source>
        <dbReference type="Proteomes" id="UP000012073"/>
    </source>
</evidence>
<dbReference type="SUPFAM" id="SSF55729">
    <property type="entry name" value="Acyl-CoA N-acyltransferases (Nat)"/>
    <property type="match status" value="1"/>
</dbReference>
<evidence type="ECO:0000259" key="4">
    <source>
        <dbReference type="PROSITE" id="PS51186"/>
    </source>
</evidence>
<evidence type="ECO:0000256" key="3">
    <source>
        <dbReference type="ARBA" id="ARBA00023315"/>
    </source>
</evidence>
<dbReference type="Gramene" id="CDF32247">
    <property type="protein sequence ID" value="CDF32247"/>
    <property type="gene ID" value="CHC_T00008016001"/>
</dbReference>
<dbReference type="PANTHER" id="PTHR13256">
    <property type="entry name" value="N-ACETYLTRANSFERASE 9"/>
    <property type="match status" value="1"/>
</dbReference>
<dbReference type="AlphaFoldDB" id="R7Q0S0"/>
<keyword evidence="2" id="KW-0808">Transferase</keyword>
<dbReference type="OMA" id="WHVPRYH"/>
<feature type="domain" description="N-acetyltransferase" evidence="4">
    <location>
        <begin position="16"/>
        <end position="181"/>
    </location>
</feature>
<accession>R7Q0S0</accession>
<reference evidence="6" key="1">
    <citation type="journal article" date="2013" name="Proc. Natl. Acad. Sci. U.S.A.">
        <title>Genome structure and metabolic features in the red seaweed Chondrus crispus shed light on evolution of the Archaeplastida.</title>
        <authorList>
            <person name="Collen J."/>
            <person name="Porcel B."/>
            <person name="Carre W."/>
            <person name="Ball S.G."/>
            <person name="Chaparro C."/>
            <person name="Tonon T."/>
            <person name="Barbeyron T."/>
            <person name="Michel G."/>
            <person name="Noel B."/>
            <person name="Valentin K."/>
            <person name="Elias M."/>
            <person name="Artiguenave F."/>
            <person name="Arun A."/>
            <person name="Aury J.M."/>
            <person name="Barbosa-Neto J.F."/>
            <person name="Bothwell J.H."/>
            <person name="Bouget F.Y."/>
            <person name="Brillet L."/>
            <person name="Cabello-Hurtado F."/>
            <person name="Capella-Gutierrez S."/>
            <person name="Charrier B."/>
            <person name="Cladiere L."/>
            <person name="Cock J.M."/>
            <person name="Coelho S.M."/>
            <person name="Colleoni C."/>
            <person name="Czjzek M."/>
            <person name="Da Silva C."/>
            <person name="Delage L."/>
            <person name="Denoeud F."/>
            <person name="Deschamps P."/>
            <person name="Dittami S.M."/>
            <person name="Gabaldon T."/>
            <person name="Gachon C.M."/>
            <person name="Groisillier A."/>
            <person name="Herve C."/>
            <person name="Jabbari K."/>
            <person name="Katinka M."/>
            <person name="Kloareg B."/>
            <person name="Kowalczyk N."/>
            <person name="Labadie K."/>
            <person name="Leblanc C."/>
            <person name="Lopez P.J."/>
            <person name="McLachlan D.H."/>
            <person name="Meslet-Cladiere L."/>
            <person name="Moustafa A."/>
            <person name="Nehr Z."/>
            <person name="Nyvall Collen P."/>
            <person name="Panaud O."/>
            <person name="Partensky F."/>
            <person name="Poulain J."/>
            <person name="Rensing S.A."/>
            <person name="Rousvoal S."/>
            <person name="Samson G."/>
            <person name="Symeonidi A."/>
            <person name="Weissenbach J."/>
            <person name="Zambounis A."/>
            <person name="Wincker P."/>
            <person name="Boyen C."/>
        </authorList>
    </citation>
    <scope>NUCLEOTIDE SEQUENCE [LARGE SCALE GENOMIC DNA]</scope>
    <source>
        <strain evidence="6">cv. Stackhouse</strain>
    </source>
</reference>
<dbReference type="KEGG" id="ccp:CHC_T00008016001"/>
<dbReference type="OrthoDB" id="5043642at2759"/>
<dbReference type="InterPro" id="IPR000182">
    <property type="entry name" value="GNAT_dom"/>
</dbReference>
<protein>
    <recommendedName>
        <fullName evidence="4">N-acetyltransferase domain-containing protein</fullName>
    </recommendedName>
</protein>
<evidence type="ECO:0000256" key="2">
    <source>
        <dbReference type="ARBA" id="ARBA00022679"/>
    </source>
</evidence>
<dbReference type="Gene3D" id="3.40.630.30">
    <property type="match status" value="1"/>
</dbReference>
<evidence type="ECO:0000256" key="1">
    <source>
        <dbReference type="ARBA" id="ARBA00009342"/>
    </source>
</evidence>
<dbReference type="Pfam" id="PF13302">
    <property type="entry name" value="Acetyltransf_3"/>
    <property type="match status" value="1"/>
</dbReference>
<name>R7Q0S0_CHOCR</name>
<gene>
    <name evidence="5" type="ORF">CHC_T00008016001</name>
</gene>